<evidence type="ECO:0000259" key="2">
    <source>
        <dbReference type="Pfam" id="PF09588"/>
    </source>
</evidence>
<dbReference type="Gene3D" id="3.90.320.10">
    <property type="match status" value="1"/>
</dbReference>
<feature type="domain" description="YqaJ viral recombinase" evidence="2">
    <location>
        <begin position="463"/>
        <end position="537"/>
    </location>
</feature>
<feature type="signal peptide" evidence="1">
    <location>
        <begin position="1"/>
        <end position="27"/>
    </location>
</feature>
<reference evidence="4 5" key="1">
    <citation type="submission" date="2023-02" db="EMBL/GenBank/DDBJ databases">
        <title>LHISI_Scaffold_Assembly.</title>
        <authorList>
            <person name="Stuart O.P."/>
            <person name="Cleave R."/>
            <person name="Magrath M.J.L."/>
            <person name="Mikheyev A.S."/>
        </authorList>
    </citation>
    <scope>NUCLEOTIDE SEQUENCE [LARGE SCALE GENOMIC DNA]</scope>
    <source>
        <strain evidence="4">Daus_M_001</strain>
        <tissue evidence="4">Leg muscle</tissue>
    </source>
</reference>
<dbReference type="Proteomes" id="UP001159363">
    <property type="component" value="Chromosome 5"/>
</dbReference>
<keyword evidence="1" id="KW-0732">Signal</keyword>
<accession>A0ABQ9HBQ3</accession>
<dbReference type="SUPFAM" id="SSF52980">
    <property type="entry name" value="Restriction endonuclease-like"/>
    <property type="match status" value="1"/>
</dbReference>
<dbReference type="EMBL" id="JARBHB010000006">
    <property type="protein sequence ID" value="KAJ8881757.1"/>
    <property type="molecule type" value="Genomic_DNA"/>
</dbReference>
<dbReference type="PANTHER" id="PTHR46609">
    <property type="entry name" value="EXONUCLEASE, PHAGE-TYPE/RECB, C-TERMINAL DOMAIN-CONTAINING PROTEIN"/>
    <property type="match status" value="1"/>
</dbReference>
<dbReference type="Pfam" id="PF20700">
    <property type="entry name" value="Mutator"/>
    <property type="match status" value="2"/>
</dbReference>
<gene>
    <name evidence="4" type="ORF">PR048_018243</name>
</gene>
<evidence type="ECO:0000313" key="5">
    <source>
        <dbReference type="Proteomes" id="UP001159363"/>
    </source>
</evidence>
<feature type="domain" description="Mutator-like transposase" evidence="3">
    <location>
        <begin position="182"/>
        <end position="294"/>
    </location>
</feature>
<dbReference type="InterPro" id="IPR011604">
    <property type="entry name" value="PDDEXK-like_dom_sf"/>
</dbReference>
<evidence type="ECO:0000313" key="4">
    <source>
        <dbReference type="EMBL" id="KAJ8881757.1"/>
    </source>
</evidence>
<name>A0ABQ9HBQ3_9NEOP</name>
<dbReference type="InterPro" id="IPR049012">
    <property type="entry name" value="Mutator_transp_dom"/>
</dbReference>
<dbReference type="InterPro" id="IPR019080">
    <property type="entry name" value="YqaJ_viral_recombinase"/>
</dbReference>
<organism evidence="4 5">
    <name type="scientific">Dryococelus australis</name>
    <dbReference type="NCBI Taxonomy" id="614101"/>
    <lineage>
        <taxon>Eukaryota</taxon>
        <taxon>Metazoa</taxon>
        <taxon>Ecdysozoa</taxon>
        <taxon>Arthropoda</taxon>
        <taxon>Hexapoda</taxon>
        <taxon>Insecta</taxon>
        <taxon>Pterygota</taxon>
        <taxon>Neoptera</taxon>
        <taxon>Polyneoptera</taxon>
        <taxon>Phasmatodea</taxon>
        <taxon>Verophasmatodea</taxon>
        <taxon>Anareolatae</taxon>
        <taxon>Phasmatidae</taxon>
        <taxon>Eurycanthinae</taxon>
        <taxon>Dryococelus</taxon>
    </lineage>
</organism>
<feature type="domain" description="Mutator-like transposase" evidence="3">
    <location>
        <begin position="19"/>
        <end position="158"/>
    </location>
</feature>
<protein>
    <recommendedName>
        <fullName evidence="6">YqaJ viral recombinase domain-containing protein</fullName>
    </recommendedName>
</protein>
<comment type="caution">
    <text evidence="4">The sequence shown here is derived from an EMBL/GenBank/DDBJ whole genome shotgun (WGS) entry which is preliminary data.</text>
</comment>
<dbReference type="PANTHER" id="PTHR46609:SF8">
    <property type="entry name" value="YQAJ VIRAL RECOMBINASE DOMAIN-CONTAINING PROTEIN"/>
    <property type="match status" value="1"/>
</dbReference>
<dbReference type="Pfam" id="PF09588">
    <property type="entry name" value="YqaJ"/>
    <property type="match status" value="1"/>
</dbReference>
<evidence type="ECO:0000256" key="1">
    <source>
        <dbReference type="SAM" id="SignalP"/>
    </source>
</evidence>
<keyword evidence="5" id="KW-1185">Reference proteome</keyword>
<feature type="non-terminal residue" evidence="4">
    <location>
        <position position="642"/>
    </location>
</feature>
<dbReference type="CDD" id="cd22343">
    <property type="entry name" value="PDDEXK_lambda_exonuclease-like"/>
    <property type="match status" value="1"/>
</dbReference>
<proteinExistence type="predicted"/>
<dbReference type="InterPro" id="IPR051703">
    <property type="entry name" value="NF-kappa-B_Signaling_Reg"/>
</dbReference>
<evidence type="ECO:0008006" key="6">
    <source>
        <dbReference type="Google" id="ProtNLM"/>
    </source>
</evidence>
<evidence type="ECO:0000259" key="3">
    <source>
        <dbReference type="Pfam" id="PF20700"/>
    </source>
</evidence>
<dbReference type="InterPro" id="IPR011335">
    <property type="entry name" value="Restrct_endonuc-II-like"/>
</dbReference>
<sequence length="642" mass="73069">MRNIVEARIVHLWIWILDCNIVSEIMSENQENKDTYMPINETAVHNILVTGGGYSQIREFFAGVDMHCMSNKTFLKHMKVLKAIDEAPLQSMLDAAEEEKAIAIRDGNVDSEGVTMCTVVADGAWCRRNYKTNYDSLSGVVNFTVDGFLQSEKLLDLKFNKLIGEKLDVCKMVDYTNFVLMLTGGDSSVHMKLFETMAYSPNLMVEKVECKKHVLRNYCHKLTDLTKNTKFPVTSRNLLKHQIPRFRTAVDKTIKYRAAGNEPLNTRLCMQKADVENPSLHIFGDHKHCDVYFCNGNKEGEINHAPELKSCGLLQEIMKIICVSVSRHVSSLIEDQNNNFPELFNSIVNKHSAGKRINYALRGQYKTCCSAAAVSLKNLGEYMRVVLETMMGGNSPGESTKFSLASCGLKKREISYRENDCVAIKLSPVEYREEEVTNCFKFWQGIATTSCKNLVHSILYCIFSKKGTQYGSAIEPVAKRKMAVKHGIVAMERGLFVDSEYPFLGATPDGLVDEDAIMEVKCPLSSDKYASPKEAVDKGQMSYCTIVNGKPLLRRQGQLHITGRKYCYFVVYTSRWMTYEVIGKDDEFWRDRMEQSLCRFYKECLLEELVSPQFSKRFIKADINDPIYIRRAQRKAKSATRK</sequence>
<feature type="chain" id="PRO_5045514316" description="YqaJ viral recombinase domain-containing protein" evidence="1">
    <location>
        <begin position="28"/>
        <end position="642"/>
    </location>
</feature>